<keyword evidence="8" id="KW-0547">Nucleotide-binding</keyword>
<dbReference type="CDD" id="cd16915">
    <property type="entry name" value="HATPase_DpiB-CitA-like"/>
    <property type="match status" value="1"/>
</dbReference>
<evidence type="ECO:0000259" key="15">
    <source>
        <dbReference type="PROSITE" id="PS50109"/>
    </source>
</evidence>
<name>A0A3N2CTI4_9ACTN</name>
<feature type="transmembrane region" description="Helical" evidence="14">
    <location>
        <begin position="180"/>
        <end position="199"/>
    </location>
</feature>
<dbReference type="PROSITE" id="PS50109">
    <property type="entry name" value="HIS_KIN"/>
    <property type="match status" value="1"/>
</dbReference>
<dbReference type="InterPro" id="IPR016120">
    <property type="entry name" value="Sig_transdc_His_kin_SpoOB"/>
</dbReference>
<dbReference type="InterPro" id="IPR000014">
    <property type="entry name" value="PAS"/>
</dbReference>
<proteinExistence type="predicted"/>
<evidence type="ECO:0000256" key="5">
    <source>
        <dbReference type="ARBA" id="ARBA00022553"/>
    </source>
</evidence>
<keyword evidence="7 14" id="KW-0812">Transmembrane</keyword>
<evidence type="ECO:0000256" key="6">
    <source>
        <dbReference type="ARBA" id="ARBA00022679"/>
    </source>
</evidence>
<dbReference type="SMART" id="SM00387">
    <property type="entry name" value="HATPase_c"/>
    <property type="match status" value="1"/>
</dbReference>
<keyword evidence="11 14" id="KW-1133">Transmembrane helix</keyword>
<evidence type="ECO:0000256" key="14">
    <source>
        <dbReference type="SAM" id="Phobius"/>
    </source>
</evidence>
<dbReference type="PANTHER" id="PTHR44936">
    <property type="entry name" value="SENSOR PROTEIN CREC"/>
    <property type="match status" value="1"/>
</dbReference>
<dbReference type="Pfam" id="PF13188">
    <property type="entry name" value="PAS_8"/>
    <property type="match status" value="1"/>
</dbReference>
<keyword evidence="9 17" id="KW-0418">Kinase</keyword>
<evidence type="ECO:0000256" key="3">
    <source>
        <dbReference type="ARBA" id="ARBA00012438"/>
    </source>
</evidence>
<feature type="domain" description="Histidine kinase" evidence="15">
    <location>
        <begin position="311"/>
        <end position="529"/>
    </location>
</feature>
<evidence type="ECO:0000256" key="13">
    <source>
        <dbReference type="ARBA" id="ARBA00023136"/>
    </source>
</evidence>
<comment type="subcellular location">
    <subcellularLocation>
        <location evidence="2">Cell membrane</location>
        <topology evidence="2">Multi-pass membrane protein</topology>
    </subcellularLocation>
</comment>
<dbReference type="InterPro" id="IPR035965">
    <property type="entry name" value="PAS-like_dom_sf"/>
</dbReference>
<accession>A0A3N2CTI4</accession>
<dbReference type="CDD" id="cd00130">
    <property type="entry name" value="PAS"/>
    <property type="match status" value="1"/>
</dbReference>
<evidence type="ECO:0000256" key="12">
    <source>
        <dbReference type="ARBA" id="ARBA00023012"/>
    </source>
</evidence>
<evidence type="ECO:0000259" key="16">
    <source>
        <dbReference type="PROSITE" id="PS50112"/>
    </source>
</evidence>
<feature type="domain" description="PAS" evidence="16">
    <location>
        <begin position="217"/>
        <end position="254"/>
    </location>
</feature>
<evidence type="ECO:0000256" key="7">
    <source>
        <dbReference type="ARBA" id="ARBA00022692"/>
    </source>
</evidence>
<evidence type="ECO:0000256" key="10">
    <source>
        <dbReference type="ARBA" id="ARBA00022840"/>
    </source>
</evidence>
<evidence type="ECO:0000313" key="17">
    <source>
        <dbReference type="EMBL" id="ROR90524.1"/>
    </source>
</evidence>
<keyword evidence="12" id="KW-0902">Two-component regulatory system</keyword>
<keyword evidence="10" id="KW-0067">ATP-binding</keyword>
<dbReference type="Proteomes" id="UP000281738">
    <property type="component" value="Unassembled WGS sequence"/>
</dbReference>
<keyword evidence="18" id="KW-1185">Reference proteome</keyword>
<dbReference type="InterPro" id="IPR003594">
    <property type="entry name" value="HATPase_dom"/>
</dbReference>
<comment type="caution">
    <text evidence="17">The sequence shown here is derived from an EMBL/GenBank/DDBJ whole genome shotgun (WGS) entry which is preliminary data.</text>
</comment>
<dbReference type="SUPFAM" id="SSF103190">
    <property type="entry name" value="Sensory domain-like"/>
    <property type="match status" value="1"/>
</dbReference>
<dbReference type="SUPFAM" id="SSF55874">
    <property type="entry name" value="ATPase domain of HSP90 chaperone/DNA topoisomerase II/histidine kinase"/>
    <property type="match status" value="1"/>
</dbReference>
<dbReference type="SUPFAM" id="SSF55785">
    <property type="entry name" value="PYP-like sensor domain (PAS domain)"/>
    <property type="match status" value="1"/>
</dbReference>
<dbReference type="InterPro" id="IPR005467">
    <property type="entry name" value="His_kinase_dom"/>
</dbReference>
<dbReference type="GO" id="GO:0005524">
    <property type="term" value="F:ATP binding"/>
    <property type="evidence" value="ECO:0007669"/>
    <property type="project" value="UniProtKB-KW"/>
</dbReference>
<dbReference type="InterPro" id="IPR036890">
    <property type="entry name" value="HATPase_C_sf"/>
</dbReference>
<dbReference type="AlphaFoldDB" id="A0A3N2CTI4"/>
<dbReference type="Pfam" id="PF17203">
    <property type="entry name" value="sCache_3_2"/>
    <property type="match status" value="1"/>
</dbReference>
<evidence type="ECO:0000256" key="8">
    <source>
        <dbReference type="ARBA" id="ARBA00022741"/>
    </source>
</evidence>
<dbReference type="Gene3D" id="3.30.565.10">
    <property type="entry name" value="Histidine kinase-like ATPase, C-terminal domain"/>
    <property type="match status" value="1"/>
</dbReference>
<dbReference type="PANTHER" id="PTHR44936:SF9">
    <property type="entry name" value="SENSOR PROTEIN CREC"/>
    <property type="match status" value="1"/>
</dbReference>
<dbReference type="SUPFAM" id="SSF55890">
    <property type="entry name" value="Sporulation response regulatory protein Spo0B"/>
    <property type="match status" value="1"/>
</dbReference>
<evidence type="ECO:0000313" key="18">
    <source>
        <dbReference type="Proteomes" id="UP000281738"/>
    </source>
</evidence>
<dbReference type="GO" id="GO:0000155">
    <property type="term" value="F:phosphorelay sensor kinase activity"/>
    <property type="evidence" value="ECO:0007669"/>
    <property type="project" value="InterPro"/>
</dbReference>
<dbReference type="InterPro" id="IPR050980">
    <property type="entry name" value="2C_sensor_his_kinase"/>
</dbReference>
<dbReference type="Pfam" id="PF02518">
    <property type="entry name" value="HATPase_c"/>
    <property type="match status" value="1"/>
</dbReference>
<dbReference type="InterPro" id="IPR004358">
    <property type="entry name" value="Sig_transdc_His_kin-like_C"/>
</dbReference>
<keyword evidence="6" id="KW-0808">Transferase</keyword>
<reference evidence="17 18" key="1">
    <citation type="submission" date="2018-11" db="EMBL/GenBank/DDBJ databases">
        <title>Sequencing the genomes of 1000 actinobacteria strains.</title>
        <authorList>
            <person name="Klenk H.-P."/>
        </authorList>
    </citation>
    <scope>NUCLEOTIDE SEQUENCE [LARGE SCALE GENOMIC DNA]</scope>
    <source>
        <strain evidence="17 18">DSM 12652</strain>
    </source>
</reference>
<dbReference type="InterPro" id="IPR033463">
    <property type="entry name" value="sCache_3"/>
</dbReference>
<keyword evidence="13 14" id="KW-0472">Membrane</keyword>
<dbReference type="InterPro" id="IPR029151">
    <property type="entry name" value="Sensor-like_sf"/>
</dbReference>
<evidence type="ECO:0000256" key="11">
    <source>
        <dbReference type="ARBA" id="ARBA00022989"/>
    </source>
</evidence>
<comment type="catalytic activity">
    <reaction evidence="1">
        <text>ATP + protein L-histidine = ADP + protein N-phospho-L-histidine.</text>
        <dbReference type="EC" id="2.7.13.3"/>
    </reaction>
</comment>
<protein>
    <recommendedName>
        <fullName evidence="3">histidine kinase</fullName>
        <ecNumber evidence="3">2.7.13.3</ecNumber>
    </recommendedName>
</protein>
<dbReference type="EMBL" id="RKHO01000001">
    <property type="protein sequence ID" value="ROR90524.1"/>
    <property type="molecule type" value="Genomic_DNA"/>
</dbReference>
<dbReference type="EC" id="2.7.13.3" evidence="3"/>
<organism evidence="17 18">
    <name type="scientific">Nocardioides aurantiacus</name>
    <dbReference type="NCBI Taxonomy" id="86796"/>
    <lineage>
        <taxon>Bacteria</taxon>
        <taxon>Bacillati</taxon>
        <taxon>Actinomycetota</taxon>
        <taxon>Actinomycetes</taxon>
        <taxon>Propionibacteriales</taxon>
        <taxon>Nocardioidaceae</taxon>
        <taxon>Nocardioides</taxon>
    </lineage>
</organism>
<evidence type="ECO:0000256" key="1">
    <source>
        <dbReference type="ARBA" id="ARBA00000085"/>
    </source>
</evidence>
<dbReference type="PROSITE" id="PS50112">
    <property type="entry name" value="PAS"/>
    <property type="match status" value="1"/>
</dbReference>
<evidence type="ECO:0000256" key="4">
    <source>
        <dbReference type="ARBA" id="ARBA00022475"/>
    </source>
</evidence>
<dbReference type="PRINTS" id="PR00344">
    <property type="entry name" value="BCTRLSENSOR"/>
</dbReference>
<evidence type="ECO:0000256" key="2">
    <source>
        <dbReference type="ARBA" id="ARBA00004651"/>
    </source>
</evidence>
<sequence>MMRRMARRGGPRDSPVARQILLLQVLVVLALVVSAVALAAVDARRDVRAESRDQALAVAESLADSPTVRTAVVGADPSRTLQPYAEEVRADTDTDFVVVMALDRTRFTHPDPDRIGERFIGDLGTAPQGRPFTQEYAGTLGPSVRAVVPVEDGGRVVALVSVGITLDRIQQQLLGDLPSIGLAALGALVVGLAGAWLISRRLRRQTHGMGEREITRMYEYYRAVLHAVREGLVLLDEAGRVQLVNDEARRLLGLPDDVLGRRFDDLGLPPAMVEAARGRVAESDHLYVLRDQVLVISSAPAYWGGAEVGAVVTVRDRTELQSVTGELDLVRGLTASLRAQNHEAANRLHTVVGLIELGRHEDAVEFATEELAVAQALADEVVGAVEEPALAALLLGKTAQAAEQGVELRLTGSVGADVAVPSRELVTVVGNLLDNAFDAVAGSDRRQVRLRLEDRGAGLLVEVDDSGPGVPPQDAERVLERGWSTKAVEGRGLGLALVGQVARRHGGAVEVDSSDLGGARFTVTLGPPS</sequence>
<dbReference type="Gene3D" id="3.30.450.20">
    <property type="entry name" value="PAS domain"/>
    <property type="match status" value="2"/>
</dbReference>
<keyword evidence="4" id="KW-1003">Cell membrane</keyword>
<dbReference type="SMART" id="SM00091">
    <property type="entry name" value="PAS"/>
    <property type="match status" value="1"/>
</dbReference>
<gene>
    <name evidence="17" type="ORF">EDD33_1364</name>
</gene>
<keyword evidence="5" id="KW-0597">Phosphoprotein</keyword>
<dbReference type="GO" id="GO:0005886">
    <property type="term" value="C:plasma membrane"/>
    <property type="evidence" value="ECO:0007669"/>
    <property type="project" value="UniProtKB-SubCell"/>
</dbReference>
<evidence type="ECO:0000256" key="9">
    <source>
        <dbReference type="ARBA" id="ARBA00022777"/>
    </source>
</evidence>